<evidence type="ECO:0000256" key="7">
    <source>
        <dbReference type="ARBA" id="ARBA00022989"/>
    </source>
</evidence>
<comment type="subcellular location">
    <subcellularLocation>
        <location evidence="2">Endosome membrane</location>
        <topology evidence="2">Multi-pass membrane protein</topology>
    </subcellularLocation>
    <subcellularLocation>
        <location evidence="1">Lysosome membrane</location>
        <topology evidence="1">Multi-pass membrane protein</topology>
    </subcellularLocation>
</comment>
<feature type="transmembrane region" description="Helical" evidence="10">
    <location>
        <begin position="12"/>
        <end position="31"/>
    </location>
</feature>
<evidence type="ECO:0000256" key="3">
    <source>
        <dbReference type="ARBA" id="ARBA00006203"/>
    </source>
</evidence>
<keyword evidence="6" id="KW-0967">Endosome</keyword>
<sequence>MCNNCCCSFHLFTSLTGVGLGVTAFFVFFHLNNIDAGSWALVSAVFAGVVFHLHYIKYCRNLDSYHDVNTLKGIQFLGLMVTTIGVTGTVWYIFNAVYYSIPMLPVNRSAYIAAVWTFMTAKWGLMLLIFGKIYANVIRRENPPLLAVSRMWFFPVGCGSFPSWLRSVFVTSEMDSKGLRSDLIVDSRCR</sequence>
<dbReference type="Pfam" id="PF16954">
    <property type="entry name" value="HRG"/>
    <property type="match status" value="1"/>
</dbReference>
<keyword evidence="8 10" id="KW-0472">Membrane</keyword>
<comment type="caution">
    <text evidence="11">The sequence shown here is derived from an EMBL/GenBank/DDBJ whole genome shotgun (WGS) entry which is preliminary data.</text>
</comment>
<evidence type="ECO:0000256" key="6">
    <source>
        <dbReference type="ARBA" id="ARBA00022753"/>
    </source>
</evidence>
<dbReference type="GO" id="GO:0015232">
    <property type="term" value="F:heme transmembrane transporter activity"/>
    <property type="evidence" value="ECO:0007669"/>
    <property type="project" value="InterPro"/>
</dbReference>
<dbReference type="Proteomes" id="UP000792457">
    <property type="component" value="Unassembled WGS sequence"/>
</dbReference>
<gene>
    <name evidence="11" type="ORF">J437_LFUL013285</name>
</gene>
<reference evidence="11" key="2">
    <citation type="submission" date="2017-10" db="EMBL/GenBank/DDBJ databases">
        <title>Ladona fulva Genome sequencing and assembly.</title>
        <authorList>
            <person name="Murali S."/>
            <person name="Richards S."/>
            <person name="Bandaranaike D."/>
            <person name="Bellair M."/>
            <person name="Blankenburg K."/>
            <person name="Chao H."/>
            <person name="Dinh H."/>
            <person name="Doddapaneni H."/>
            <person name="Dugan-Rocha S."/>
            <person name="Elkadiri S."/>
            <person name="Gnanaolivu R."/>
            <person name="Hernandez B."/>
            <person name="Skinner E."/>
            <person name="Javaid M."/>
            <person name="Lee S."/>
            <person name="Li M."/>
            <person name="Ming W."/>
            <person name="Munidasa M."/>
            <person name="Muniz J."/>
            <person name="Nguyen L."/>
            <person name="Hughes D."/>
            <person name="Osuji N."/>
            <person name="Pu L.-L."/>
            <person name="Puazo M."/>
            <person name="Qu C."/>
            <person name="Quiroz J."/>
            <person name="Raj R."/>
            <person name="Weissenberger G."/>
            <person name="Xin Y."/>
            <person name="Zou X."/>
            <person name="Han Y."/>
            <person name="Worley K."/>
            <person name="Muzny D."/>
            <person name="Gibbs R."/>
        </authorList>
    </citation>
    <scope>NUCLEOTIDE SEQUENCE</scope>
    <source>
        <strain evidence="11">Sampled in the wild</strain>
    </source>
</reference>
<proteinExistence type="inferred from homology"/>
<comment type="similarity">
    <text evidence="3">Belongs to the HRG family.</text>
</comment>
<keyword evidence="12" id="KW-1185">Reference proteome</keyword>
<accession>A0A8K0KD95</accession>
<dbReference type="GO" id="GO:0005765">
    <property type="term" value="C:lysosomal membrane"/>
    <property type="evidence" value="ECO:0007669"/>
    <property type="project" value="UniProtKB-SubCell"/>
</dbReference>
<evidence type="ECO:0000256" key="10">
    <source>
        <dbReference type="SAM" id="Phobius"/>
    </source>
</evidence>
<dbReference type="OrthoDB" id="5954402at2759"/>
<keyword evidence="9" id="KW-0458">Lysosome</keyword>
<feature type="transmembrane region" description="Helical" evidence="10">
    <location>
        <begin position="76"/>
        <end position="98"/>
    </location>
</feature>
<dbReference type="GO" id="GO:0020037">
    <property type="term" value="F:heme binding"/>
    <property type="evidence" value="ECO:0007669"/>
    <property type="project" value="TreeGrafter"/>
</dbReference>
<organism evidence="11 12">
    <name type="scientific">Ladona fulva</name>
    <name type="common">Scarce chaser dragonfly</name>
    <name type="synonym">Libellula fulva</name>
    <dbReference type="NCBI Taxonomy" id="123851"/>
    <lineage>
        <taxon>Eukaryota</taxon>
        <taxon>Metazoa</taxon>
        <taxon>Ecdysozoa</taxon>
        <taxon>Arthropoda</taxon>
        <taxon>Hexapoda</taxon>
        <taxon>Insecta</taxon>
        <taxon>Pterygota</taxon>
        <taxon>Palaeoptera</taxon>
        <taxon>Odonata</taxon>
        <taxon>Epiprocta</taxon>
        <taxon>Anisoptera</taxon>
        <taxon>Libelluloidea</taxon>
        <taxon>Libellulidae</taxon>
        <taxon>Ladona</taxon>
    </lineage>
</organism>
<evidence type="ECO:0000256" key="2">
    <source>
        <dbReference type="ARBA" id="ARBA00004337"/>
    </source>
</evidence>
<dbReference type="PANTHER" id="PTHR31525">
    <property type="entry name" value="HEME TRANSPORTER HRG1"/>
    <property type="match status" value="1"/>
</dbReference>
<evidence type="ECO:0000256" key="1">
    <source>
        <dbReference type="ARBA" id="ARBA00004155"/>
    </source>
</evidence>
<dbReference type="InterPro" id="IPR026218">
    <property type="entry name" value="HRG"/>
</dbReference>
<feature type="transmembrane region" description="Helical" evidence="10">
    <location>
        <begin position="110"/>
        <end position="130"/>
    </location>
</feature>
<keyword evidence="5 10" id="KW-0812">Transmembrane</keyword>
<evidence type="ECO:0000256" key="5">
    <source>
        <dbReference type="ARBA" id="ARBA00022692"/>
    </source>
</evidence>
<evidence type="ECO:0000256" key="9">
    <source>
        <dbReference type="ARBA" id="ARBA00023228"/>
    </source>
</evidence>
<dbReference type="PANTHER" id="PTHR31525:SF1">
    <property type="entry name" value="HEME TRANSPORTER HRG1"/>
    <property type="match status" value="1"/>
</dbReference>
<protein>
    <submittedName>
        <fullName evidence="11">Uncharacterized protein</fullName>
    </submittedName>
</protein>
<feature type="transmembrane region" description="Helical" evidence="10">
    <location>
        <begin position="37"/>
        <end position="56"/>
    </location>
</feature>
<evidence type="ECO:0000256" key="4">
    <source>
        <dbReference type="ARBA" id="ARBA00022448"/>
    </source>
</evidence>
<dbReference type="EMBL" id="KZ308687">
    <property type="protein sequence ID" value="KAG8233094.1"/>
    <property type="molecule type" value="Genomic_DNA"/>
</dbReference>
<evidence type="ECO:0000313" key="11">
    <source>
        <dbReference type="EMBL" id="KAG8233094.1"/>
    </source>
</evidence>
<dbReference type="GO" id="GO:0005886">
    <property type="term" value="C:plasma membrane"/>
    <property type="evidence" value="ECO:0007669"/>
    <property type="project" value="TreeGrafter"/>
</dbReference>
<keyword evidence="4" id="KW-0813">Transport</keyword>
<evidence type="ECO:0000256" key="8">
    <source>
        <dbReference type="ARBA" id="ARBA00023136"/>
    </source>
</evidence>
<reference evidence="11" key="1">
    <citation type="submission" date="2013-04" db="EMBL/GenBank/DDBJ databases">
        <authorList>
            <person name="Qu J."/>
            <person name="Murali S.C."/>
            <person name="Bandaranaike D."/>
            <person name="Bellair M."/>
            <person name="Blankenburg K."/>
            <person name="Chao H."/>
            <person name="Dinh H."/>
            <person name="Doddapaneni H."/>
            <person name="Downs B."/>
            <person name="Dugan-Rocha S."/>
            <person name="Elkadiri S."/>
            <person name="Gnanaolivu R.D."/>
            <person name="Hernandez B."/>
            <person name="Javaid M."/>
            <person name="Jayaseelan J.C."/>
            <person name="Lee S."/>
            <person name="Li M."/>
            <person name="Ming W."/>
            <person name="Munidasa M."/>
            <person name="Muniz J."/>
            <person name="Nguyen L."/>
            <person name="Ongeri F."/>
            <person name="Osuji N."/>
            <person name="Pu L.-L."/>
            <person name="Puazo M."/>
            <person name="Qu C."/>
            <person name="Quiroz J."/>
            <person name="Raj R."/>
            <person name="Weissenberger G."/>
            <person name="Xin Y."/>
            <person name="Zou X."/>
            <person name="Han Y."/>
            <person name="Richards S."/>
            <person name="Worley K."/>
            <person name="Muzny D."/>
            <person name="Gibbs R."/>
        </authorList>
    </citation>
    <scope>NUCLEOTIDE SEQUENCE</scope>
    <source>
        <strain evidence="11">Sampled in the wild</strain>
    </source>
</reference>
<name>A0A8K0KD95_LADFU</name>
<evidence type="ECO:0000313" key="12">
    <source>
        <dbReference type="Proteomes" id="UP000792457"/>
    </source>
</evidence>
<keyword evidence="7 10" id="KW-1133">Transmembrane helix</keyword>
<dbReference type="GO" id="GO:0010008">
    <property type="term" value="C:endosome membrane"/>
    <property type="evidence" value="ECO:0007669"/>
    <property type="project" value="UniProtKB-SubCell"/>
</dbReference>
<dbReference type="AlphaFoldDB" id="A0A8K0KD95"/>